<dbReference type="GO" id="GO:0016787">
    <property type="term" value="F:hydrolase activity"/>
    <property type="evidence" value="ECO:0007669"/>
    <property type="project" value="UniProtKB-KW"/>
</dbReference>
<organism evidence="4 5">
    <name type="scientific">Aurantimonas aggregata</name>
    <dbReference type="NCBI Taxonomy" id="2047720"/>
    <lineage>
        <taxon>Bacteria</taxon>
        <taxon>Pseudomonadati</taxon>
        <taxon>Pseudomonadota</taxon>
        <taxon>Alphaproteobacteria</taxon>
        <taxon>Hyphomicrobiales</taxon>
        <taxon>Aurantimonadaceae</taxon>
        <taxon>Aurantimonas</taxon>
    </lineage>
</organism>
<comment type="function">
    <text evidence="1">Hydrolyzes indole-3-acetamide (IAM) into indole-3-acetic acid (IAA).</text>
</comment>
<reference evidence="4 5" key="1">
    <citation type="submission" date="2020-01" db="EMBL/GenBank/DDBJ databases">
        <title>Genomes of bacteria type strains.</title>
        <authorList>
            <person name="Chen J."/>
            <person name="Zhu S."/>
            <person name="Chen J."/>
        </authorList>
    </citation>
    <scope>NUCLEOTIDE SEQUENCE [LARGE SCALE GENOMIC DNA]</scope>
    <source>
        <strain evidence="4 5">KCTC 52919</strain>
    </source>
</reference>
<accession>A0A6L9MCR6</accession>
<keyword evidence="4" id="KW-0378">Hydrolase</keyword>
<comment type="caution">
    <text evidence="4">The sequence shown here is derived from an EMBL/GenBank/DDBJ whole genome shotgun (WGS) entry which is preliminary data.</text>
</comment>
<sequence length="468" mass="50020">MVAPQGVAIPALCRLGATQLAALLTKGEVSSREIATSFLEHIDSVNPAHNAIVSLRNRDAILAEADAADERLRAQGPDGLLHGLPIAIKDLAATRGLRTTFGSPIHADFVPDADSLTVERIRAAGAIIIGKTNTPEFGLGSHTYNPVFGTTRNAFDPRLSAGGSSGGAAAALALRMLPVSDGSDMGGSLRNPAGYNNVYGMRPSQGRVPNAGSEDLFYSQLSTDGAMARSVADLAGLLAIEAGPDPRAPLALQDGLSWEPGVHARPGRIAWLGDLGGHLPMEAGVLDVCERALARLADAGCTVEPVTPAFDWERLWSAFVVLRQFSIAGKYGPLYDDPATRDLLKPEMRWEIESGRRLGVEALYAAARTRTAWYLECLRLFEAFDALALPSAQLFAFDAEWHWPRDIAGQAMDSYHRWMEVVAPGTLSGCPVISLPAGFHRSNRSMGLQLIGRPRDDARLLGLAELYA</sequence>
<gene>
    <name evidence="4" type="ORF">GTW51_01950</name>
</gene>
<dbReference type="PROSITE" id="PS00571">
    <property type="entry name" value="AMIDASES"/>
    <property type="match status" value="1"/>
</dbReference>
<dbReference type="InterPro" id="IPR023631">
    <property type="entry name" value="Amidase_dom"/>
</dbReference>
<name>A0A6L9MCR6_9HYPH</name>
<dbReference type="PANTHER" id="PTHR11895">
    <property type="entry name" value="TRANSAMIDASE"/>
    <property type="match status" value="1"/>
</dbReference>
<evidence type="ECO:0000313" key="4">
    <source>
        <dbReference type="EMBL" id="NDV85456.1"/>
    </source>
</evidence>
<dbReference type="Proteomes" id="UP000476332">
    <property type="component" value="Unassembled WGS sequence"/>
</dbReference>
<dbReference type="PANTHER" id="PTHR11895:SF76">
    <property type="entry name" value="INDOLEACETAMIDE HYDROLASE"/>
    <property type="match status" value="1"/>
</dbReference>
<dbReference type="Pfam" id="PF01425">
    <property type="entry name" value="Amidase"/>
    <property type="match status" value="1"/>
</dbReference>
<dbReference type="Gene3D" id="3.90.1300.10">
    <property type="entry name" value="Amidase signature (AS) domain"/>
    <property type="match status" value="1"/>
</dbReference>
<dbReference type="NCBIfam" id="NF005686">
    <property type="entry name" value="PRK07486.1"/>
    <property type="match status" value="1"/>
</dbReference>
<dbReference type="SUPFAM" id="SSF75304">
    <property type="entry name" value="Amidase signature (AS) enzymes"/>
    <property type="match status" value="1"/>
</dbReference>
<protein>
    <recommendedName>
        <fullName evidence="2">Indoleacetamide hydrolase</fullName>
    </recommendedName>
</protein>
<proteinExistence type="predicted"/>
<keyword evidence="5" id="KW-1185">Reference proteome</keyword>
<dbReference type="AlphaFoldDB" id="A0A6L9MCR6"/>
<dbReference type="InterPro" id="IPR036928">
    <property type="entry name" value="AS_sf"/>
</dbReference>
<dbReference type="EMBL" id="JAAAMJ010000001">
    <property type="protein sequence ID" value="NDV85456.1"/>
    <property type="molecule type" value="Genomic_DNA"/>
</dbReference>
<evidence type="ECO:0000259" key="3">
    <source>
        <dbReference type="Pfam" id="PF01425"/>
    </source>
</evidence>
<dbReference type="InterPro" id="IPR000120">
    <property type="entry name" value="Amidase"/>
</dbReference>
<feature type="domain" description="Amidase" evidence="3">
    <location>
        <begin position="33"/>
        <end position="461"/>
    </location>
</feature>
<dbReference type="InterPro" id="IPR020556">
    <property type="entry name" value="Amidase_CS"/>
</dbReference>
<evidence type="ECO:0000256" key="1">
    <source>
        <dbReference type="ARBA" id="ARBA00003871"/>
    </source>
</evidence>
<evidence type="ECO:0000256" key="2">
    <source>
        <dbReference type="ARBA" id="ARBA00021874"/>
    </source>
</evidence>
<evidence type="ECO:0000313" key="5">
    <source>
        <dbReference type="Proteomes" id="UP000476332"/>
    </source>
</evidence>